<name>A0AAD5LAJ8_PYTIN</name>
<evidence type="ECO:0000259" key="7">
    <source>
        <dbReference type="PROSITE" id="PS50202"/>
    </source>
</evidence>
<dbReference type="GO" id="GO:0005886">
    <property type="term" value="C:plasma membrane"/>
    <property type="evidence" value="ECO:0007669"/>
    <property type="project" value="TreeGrafter"/>
</dbReference>
<dbReference type="InterPro" id="IPR008962">
    <property type="entry name" value="PapD-like_sf"/>
</dbReference>
<feature type="region of interest" description="Disordered" evidence="6">
    <location>
        <begin position="154"/>
        <end position="194"/>
    </location>
</feature>
<reference evidence="8" key="1">
    <citation type="submission" date="2021-12" db="EMBL/GenBank/DDBJ databases">
        <title>Prjna785345.</title>
        <authorList>
            <person name="Rujirawat T."/>
            <person name="Krajaejun T."/>
        </authorList>
    </citation>
    <scope>NUCLEOTIDE SEQUENCE</scope>
    <source>
        <strain evidence="8">Pi057C3</strain>
    </source>
</reference>
<dbReference type="PANTHER" id="PTHR10809">
    <property type="entry name" value="VESICLE-ASSOCIATED MEMBRANE PROTEIN-ASSOCIATED PROTEIN"/>
    <property type="match status" value="1"/>
</dbReference>
<comment type="caution">
    <text evidence="8">The sequence shown here is derived from an EMBL/GenBank/DDBJ whole genome shotgun (WGS) entry which is preliminary data.</text>
</comment>
<evidence type="ECO:0000313" key="9">
    <source>
        <dbReference type="Proteomes" id="UP001209570"/>
    </source>
</evidence>
<evidence type="ECO:0000256" key="1">
    <source>
        <dbReference type="ARBA" id="ARBA00004211"/>
    </source>
</evidence>
<dbReference type="InterPro" id="IPR016763">
    <property type="entry name" value="VAP"/>
</dbReference>
<keyword evidence="3" id="KW-0812">Transmembrane</keyword>
<keyword evidence="5" id="KW-0472">Membrane</keyword>
<evidence type="ECO:0000313" key="8">
    <source>
        <dbReference type="EMBL" id="KAJ0394479.1"/>
    </source>
</evidence>
<dbReference type="EMBL" id="JAKCXM010000408">
    <property type="protein sequence ID" value="KAJ0394479.1"/>
    <property type="molecule type" value="Genomic_DNA"/>
</dbReference>
<dbReference type="AlphaFoldDB" id="A0AAD5LAJ8"/>
<protein>
    <recommendedName>
        <fullName evidence="7">MSP domain-containing protein</fullName>
    </recommendedName>
</protein>
<feature type="domain" description="MSP" evidence="7">
    <location>
        <begin position="12"/>
        <end position="151"/>
    </location>
</feature>
<dbReference type="GO" id="GO:0005789">
    <property type="term" value="C:endoplasmic reticulum membrane"/>
    <property type="evidence" value="ECO:0007669"/>
    <property type="project" value="InterPro"/>
</dbReference>
<dbReference type="PROSITE" id="PS50202">
    <property type="entry name" value="MSP"/>
    <property type="match status" value="1"/>
</dbReference>
<dbReference type="SUPFAM" id="SSF49354">
    <property type="entry name" value="PapD-like"/>
    <property type="match status" value="1"/>
</dbReference>
<organism evidence="8 9">
    <name type="scientific">Pythium insidiosum</name>
    <name type="common">Pythiosis disease agent</name>
    <dbReference type="NCBI Taxonomy" id="114742"/>
    <lineage>
        <taxon>Eukaryota</taxon>
        <taxon>Sar</taxon>
        <taxon>Stramenopiles</taxon>
        <taxon>Oomycota</taxon>
        <taxon>Peronosporomycetes</taxon>
        <taxon>Pythiales</taxon>
        <taxon>Pythiaceae</taxon>
        <taxon>Pythium</taxon>
    </lineage>
</organism>
<dbReference type="Proteomes" id="UP001209570">
    <property type="component" value="Unassembled WGS sequence"/>
</dbReference>
<evidence type="ECO:0000256" key="3">
    <source>
        <dbReference type="ARBA" id="ARBA00022692"/>
    </source>
</evidence>
<dbReference type="InterPro" id="IPR000535">
    <property type="entry name" value="MSP_dom"/>
</dbReference>
<keyword evidence="4" id="KW-1133">Transmembrane helix</keyword>
<comment type="subcellular location">
    <subcellularLocation>
        <location evidence="1">Membrane</location>
        <topology evidence="1">Single-pass type IV membrane protein</topology>
    </subcellularLocation>
</comment>
<dbReference type="InterPro" id="IPR013783">
    <property type="entry name" value="Ig-like_fold"/>
</dbReference>
<evidence type="ECO:0000256" key="4">
    <source>
        <dbReference type="ARBA" id="ARBA00022989"/>
    </source>
</evidence>
<comment type="similarity">
    <text evidence="2">Belongs to the VAMP-associated protein (VAP) (TC 9.B.17) family.</text>
</comment>
<evidence type="ECO:0000256" key="6">
    <source>
        <dbReference type="SAM" id="MobiDB-lite"/>
    </source>
</evidence>
<evidence type="ECO:0000256" key="2">
    <source>
        <dbReference type="ARBA" id="ARBA00008932"/>
    </source>
</evidence>
<dbReference type="PANTHER" id="PTHR10809:SF6">
    <property type="entry name" value="AT11025P-RELATED"/>
    <property type="match status" value="1"/>
</dbReference>
<dbReference type="GO" id="GO:0061817">
    <property type="term" value="P:endoplasmic reticulum-plasma membrane tethering"/>
    <property type="evidence" value="ECO:0007669"/>
    <property type="project" value="TreeGrafter"/>
</dbReference>
<dbReference type="Gene3D" id="2.60.40.10">
    <property type="entry name" value="Immunoglobulins"/>
    <property type="match status" value="1"/>
</dbReference>
<dbReference type="Pfam" id="PF00635">
    <property type="entry name" value="Motile_Sperm"/>
    <property type="match status" value="1"/>
</dbReference>
<accession>A0AAD5LAJ8</accession>
<gene>
    <name evidence="8" type="ORF">P43SY_007396</name>
</gene>
<sequence length="302" mass="33143">MADTGMEAPTQSVVLDPVESLAFQLQPQASPQAVLTIRNVSETRTVAFKVKTTRPLRYLVRPNQGMLAPNTSASIMVILQQKDCDELMRLDPSERQLSNDKFLVQSLFVDESFYEMVKTKSAKEMADELTAMWANTDKRCLANKKLRCRFTQAGDVESDATPPTPATPMGRSDSLDRFSSNPSLLAGRGPNAATNLDEITAPRQRVTDLDVSTPEQLTAALLEEPVHKPADSAAVNEAPSVISPPSSGNGKDAALQEVAALRKKYDELVAFTVQLTAQRDALMGDLEKTYPLERLLRQLSSY</sequence>
<proteinExistence type="inferred from homology"/>
<dbReference type="GO" id="GO:0090158">
    <property type="term" value="P:endoplasmic reticulum membrane organization"/>
    <property type="evidence" value="ECO:0007669"/>
    <property type="project" value="TreeGrafter"/>
</dbReference>
<keyword evidence="9" id="KW-1185">Reference proteome</keyword>
<evidence type="ECO:0000256" key="5">
    <source>
        <dbReference type="ARBA" id="ARBA00023136"/>
    </source>
</evidence>